<dbReference type="EMBL" id="JARAOO010000003">
    <property type="protein sequence ID" value="KAJ7977195.1"/>
    <property type="molecule type" value="Genomic_DNA"/>
</dbReference>
<evidence type="ECO:0000256" key="9">
    <source>
        <dbReference type="ARBA" id="ARBA00022679"/>
    </source>
</evidence>
<evidence type="ECO:0000313" key="27">
    <source>
        <dbReference type="EMBL" id="KAJ7977195.1"/>
    </source>
</evidence>
<evidence type="ECO:0000256" key="13">
    <source>
        <dbReference type="ARBA" id="ARBA00022741"/>
    </source>
</evidence>
<dbReference type="PRINTS" id="PR00019">
    <property type="entry name" value="LEURICHRPT"/>
</dbReference>
<dbReference type="Pfam" id="PF08263">
    <property type="entry name" value="LRRNT_2"/>
    <property type="match status" value="1"/>
</dbReference>
<dbReference type="EC" id="2.7.11.1" evidence="4"/>
<evidence type="ECO:0000256" key="2">
    <source>
        <dbReference type="ARBA" id="ARBA00004191"/>
    </source>
</evidence>
<dbReference type="FunFam" id="1.10.510.10:FF:000445">
    <property type="entry name" value="MDIS1-interacting receptor like kinase 2"/>
    <property type="match status" value="1"/>
</dbReference>
<dbReference type="InterPro" id="IPR011009">
    <property type="entry name" value="Kinase-like_dom_sf"/>
</dbReference>
<comment type="subcellular location">
    <subcellularLocation>
        <location evidence="1">Membrane</location>
        <topology evidence="1">Peripheral membrane protein</topology>
    </subcellularLocation>
    <subcellularLocation>
        <location evidence="3">Membrane</location>
        <topology evidence="3">Single-pass type I membrane protein</topology>
    </subcellularLocation>
    <subcellularLocation>
        <location evidence="2">Secreted</location>
        <location evidence="2">Cell wall</location>
    </subcellularLocation>
</comment>
<dbReference type="CDD" id="cd14066">
    <property type="entry name" value="STKc_IRAK"/>
    <property type="match status" value="1"/>
</dbReference>
<keyword evidence="11 25" id="KW-0732">Signal</keyword>
<dbReference type="SMART" id="SM00365">
    <property type="entry name" value="LRR_SD22"/>
    <property type="match status" value="7"/>
</dbReference>
<keyword evidence="13 23" id="KW-0547">Nucleotide-binding</keyword>
<evidence type="ECO:0000256" key="7">
    <source>
        <dbReference type="ARBA" id="ARBA00022553"/>
    </source>
</evidence>
<dbReference type="GO" id="GO:0033612">
    <property type="term" value="F:receptor serine/threonine kinase binding"/>
    <property type="evidence" value="ECO:0007669"/>
    <property type="project" value="TreeGrafter"/>
</dbReference>
<keyword evidence="28" id="KW-1185">Reference proteome</keyword>
<evidence type="ECO:0000256" key="1">
    <source>
        <dbReference type="ARBA" id="ARBA00004170"/>
    </source>
</evidence>
<evidence type="ECO:0000256" key="24">
    <source>
        <dbReference type="SAM" id="Phobius"/>
    </source>
</evidence>
<dbReference type="GO" id="GO:0004674">
    <property type="term" value="F:protein serine/threonine kinase activity"/>
    <property type="evidence" value="ECO:0007669"/>
    <property type="project" value="UniProtKB-KW"/>
</dbReference>
<evidence type="ECO:0000256" key="5">
    <source>
        <dbReference type="ARBA" id="ARBA00022512"/>
    </source>
</evidence>
<comment type="catalytic activity">
    <reaction evidence="22">
        <text>L-seryl-[protein] + ATP = O-phospho-L-seryl-[protein] + ADP + H(+)</text>
        <dbReference type="Rhea" id="RHEA:17989"/>
        <dbReference type="Rhea" id="RHEA-COMP:9863"/>
        <dbReference type="Rhea" id="RHEA-COMP:11604"/>
        <dbReference type="ChEBI" id="CHEBI:15378"/>
        <dbReference type="ChEBI" id="CHEBI:29999"/>
        <dbReference type="ChEBI" id="CHEBI:30616"/>
        <dbReference type="ChEBI" id="CHEBI:83421"/>
        <dbReference type="ChEBI" id="CHEBI:456216"/>
        <dbReference type="EC" id="2.7.11.1"/>
    </reaction>
</comment>
<dbReference type="PANTHER" id="PTHR48056:SF88">
    <property type="entry name" value="MDIS1-INTERACTING RECEPTOR LIKE KINASE 2-LIKE"/>
    <property type="match status" value="1"/>
</dbReference>
<sequence length="1204" mass="132248">MAIISKATLLLLFQILLISFLPLKVASSARTEAESLVKWKNSLSLPVPSSLNSWSLTSLNNLCKWSAIVCDKTNQTVLEINLTDANITGTLFQFDFASFPNITLFNLNNNSLSGPIPSAIGNLSRLTFLDLGNNLFEDIPAELGQLKELQYLSLFGNNLNGSISYQITTLQKVQYLDLGSNYLSFLPPSEWSKYSGMLSLTHLSLIENEFNSEFPSFILDCKNLTFLDLSQNQMSGLIPEPLYANLGKLEYLNLTNCGFEGPLSSNFSKLPNLKEIRLGNNKFSGPIPLDLGLISGIHILELNNNSLNGAIPSSIGQLGQLQYLSLENNFLNSSIPSELGLCTNLTYLSVAVNNLTGVVPSSLSSLILLQDFGLSDNSFSGEISPSLVSNWTELTSLQLQNNKFTGKIPAEIGLLTKLSYLYMYQNQFSGPFPREIGNLKELLSLDLSGNQLSGPIPPTIWSLPNIKEIQLFYNNLTGTIPMEIGNLTTLQVFDVNTNQLSGQLPETISQLTQLQSFSVFSNNSFTGELPPDLCSGFALQSFTVNKNNFSGPLPNCLKNCSGLTRVRLDGNQFSGNITEAFGVHPDLSFLTLSDNQFVGELSPEWAECANLTNFQMDKNKLSGRIPPELGKLSQLRVLTLDSNEFTGNIPDDLGNLGLLYMFNLSKNLLTGEIPQSIGKLTQLEYLDLSDNNLTRNIPKEVSNCDRLLSLNLSYNQLSGEIPAELGNLVSLRYMLDLSSNSLSGPIPQNLQKLTSLETLNISHNRLSGKIPSTFSSLISLQSVDFSYNKLTGPIPTGTVFQQEQAYVGNSGLCGDAKGFTSCSQISSTRKSNGHKKKVLLGVLIPVCGLLLIVAIVAGILIFHRQAKLLDEETRSMQVNQESESLIWEREGKFTFGEIVKATDDFSEKYCIGKGGFGTVYKAVLPTGQVVAVKKLNVSDSSDIPSVNRRSFENEIRTLTEVRHRNIIKLYGFCSSKGNMYLVYEYVERGSLGKVLYGADAEVELSWPTRVRIVQGIAHAVAYLHHDCSPPIVHRDVSLNNILLESEFEPRLSDFGTAKLLSSDSTNWTSVAGSYGYMAPEFAQTMRVTDKCDVYSFGVVALEVMMGKHPGELITYISSTKSLTSTENQEMLLKDVLDQRLQPPTGQLAEAVVFVVTIALACTRTNPESRPTMRSVAQELSAKTQAYLSEPFGMITVSKLTGFQK</sequence>
<protein>
    <recommendedName>
        <fullName evidence="4">non-specific serine/threonine protein kinase</fullName>
        <ecNumber evidence="4">2.7.11.1</ecNumber>
    </recommendedName>
</protein>
<dbReference type="PROSITE" id="PS00109">
    <property type="entry name" value="PROTEIN_KINASE_TYR"/>
    <property type="match status" value="1"/>
</dbReference>
<comment type="catalytic activity">
    <reaction evidence="21">
        <text>L-threonyl-[protein] + ATP = O-phospho-L-threonyl-[protein] + ADP + H(+)</text>
        <dbReference type="Rhea" id="RHEA:46608"/>
        <dbReference type="Rhea" id="RHEA-COMP:11060"/>
        <dbReference type="Rhea" id="RHEA-COMP:11605"/>
        <dbReference type="ChEBI" id="CHEBI:15378"/>
        <dbReference type="ChEBI" id="CHEBI:30013"/>
        <dbReference type="ChEBI" id="CHEBI:30616"/>
        <dbReference type="ChEBI" id="CHEBI:61977"/>
        <dbReference type="ChEBI" id="CHEBI:456216"/>
        <dbReference type="EC" id="2.7.11.1"/>
    </reaction>
</comment>
<evidence type="ECO:0000256" key="10">
    <source>
        <dbReference type="ARBA" id="ARBA00022692"/>
    </source>
</evidence>
<evidence type="ECO:0000256" key="17">
    <source>
        <dbReference type="ARBA" id="ARBA00023136"/>
    </source>
</evidence>
<dbReference type="InterPro" id="IPR017441">
    <property type="entry name" value="Protein_kinase_ATP_BS"/>
</dbReference>
<evidence type="ECO:0000313" key="28">
    <source>
        <dbReference type="Proteomes" id="UP001163823"/>
    </source>
</evidence>
<reference evidence="27" key="1">
    <citation type="journal article" date="2023" name="Science">
        <title>Elucidation of the pathway for biosynthesis of saponin adjuvants from the soapbark tree.</title>
        <authorList>
            <person name="Reed J."/>
            <person name="Orme A."/>
            <person name="El-Demerdash A."/>
            <person name="Owen C."/>
            <person name="Martin L.B.B."/>
            <person name="Misra R.C."/>
            <person name="Kikuchi S."/>
            <person name="Rejzek M."/>
            <person name="Martin A.C."/>
            <person name="Harkess A."/>
            <person name="Leebens-Mack J."/>
            <person name="Louveau T."/>
            <person name="Stephenson M.J."/>
            <person name="Osbourn A."/>
        </authorList>
    </citation>
    <scope>NUCLEOTIDE SEQUENCE</scope>
    <source>
        <strain evidence="27">S10</strain>
    </source>
</reference>
<evidence type="ECO:0000256" key="12">
    <source>
        <dbReference type="ARBA" id="ARBA00022737"/>
    </source>
</evidence>
<dbReference type="FunFam" id="3.30.200.20:FF:000309">
    <property type="entry name" value="Leucine-rich repeat receptor protein kinase MSP1"/>
    <property type="match status" value="1"/>
</dbReference>
<dbReference type="SMART" id="SM00369">
    <property type="entry name" value="LRR_TYP"/>
    <property type="match status" value="11"/>
</dbReference>
<dbReference type="Pfam" id="PF00069">
    <property type="entry name" value="Pkinase"/>
    <property type="match status" value="1"/>
</dbReference>
<dbReference type="PANTHER" id="PTHR48056">
    <property type="entry name" value="LRR RECEPTOR-LIKE SERINE/THREONINE-PROTEIN KINASE-RELATED"/>
    <property type="match status" value="1"/>
</dbReference>
<dbReference type="AlphaFoldDB" id="A0AAD7Q9K0"/>
<dbReference type="PROSITE" id="PS50011">
    <property type="entry name" value="PROTEIN_KINASE_DOM"/>
    <property type="match status" value="1"/>
</dbReference>
<dbReference type="InterPro" id="IPR008266">
    <property type="entry name" value="Tyr_kinase_AS"/>
</dbReference>
<dbReference type="InterPro" id="IPR000719">
    <property type="entry name" value="Prot_kinase_dom"/>
</dbReference>
<dbReference type="InterPro" id="IPR003591">
    <property type="entry name" value="Leu-rich_rpt_typical-subtyp"/>
</dbReference>
<dbReference type="InterPro" id="IPR001611">
    <property type="entry name" value="Leu-rich_rpt"/>
</dbReference>
<gene>
    <name evidence="27" type="ORF">O6P43_006859</name>
</gene>
<keyword evidence="9" id="KW-0808">Transferase</keyword>
<dbReference type="FunFam" id="3.80.10.10:FF:000910">
    <property type="entry name" value="MDIS1-interacting receptor like kinase 2"/>
    <property type="match status" value="1"/>
</dbReference>
<dbReference type="Pfam" id="PF00560">
    <property type="entry name" value="LRR_1"/>
    <property type="match status" value="6"/>
</dbReference>
<evidence type="ECO:0000256" key="22">
    <source>
        <dbReference type="ARBA" id="ARBA00048679"/>
    </source>
</evidence>
<dbReference type="Pfam" id="PF23598">
    <property type="entry name" value="LRR_14"/>
    <property type="match status" value="1"/>
</dbReference>
<evidence type="ECO:0000256" key="3">
    <source>
        <dbReference type="ARBA" id="ARBA00004479"/>
    </source>
</evidence>
<keyword evidence="14 27" id="KW-0418">Kinase</keyword>
<comment type="caution">
    <text evidence="27">The sequence shown here is derived from an EMBL/GenBank/DDBJ whole genome shotgun (WGS) entry which is preliminary data.</text>
</comment>
<comment type="similarity">
    <text evidence="20">Belongs to the polygalacturonase-inhibiting protein family.</text>
</comment>
<dbReference type="Proteomes" id="UP001163823">
    <property type="component" value="Chromosome 3"/>
</dbReference>
<dbReference type="GO" id="GO:0005524">
    <property type="term" value="F:ATP binding"/>
    <property type="evidence" value="ECO:0007669"/>
    <property type="project" value="UniProtKB-UniRule"/>
</dbReference>
<evidence type="ECO:0000256" key="15">
    <source>
        <dbReference type="ARBA" id="ARBA00022840"/>
    </source>
</evidence>
<evidence type="ECO:0000256" key="4">
    <source>
        <dbReference type="ARBA" id="ARBA00012513"/>
    </source>
</evidence>
<keyword evidence="18 27" id="KW-0675">Receptor</keyword>
<accession>A0AAD7Q9K0</accession>
<keyword evidence="7" id="KW-0597">Phosphoprotein</keyword>
<keyword evidence="16 24" id="KW-1133">Transmembrane helix</keyword>
<dbReference type="FunFam" id="3.80.10.10:FF:000177">
    <property type="entry name" value="Leucine-rich repeat receptor-like serine/threonine-protein kinase At1g17230"/>
    <property type="match status" value="1"/>
</dbReference>
<evidence type="ECO:0000256" key="16">
    <source>
        <dbReference type="ARBA" id="ARBA00022989"/>
    </source>
</evidence>
<keyword evidence="17 24" id="KW-0472">Membrane</keyword>
<dbReference type="Gene3D" id="3.80.10.10">
    <property type="entry name" value="Ribonuclease Inhibitor"/>
    <property type="match status" value="3"/>
</dbReference>
<keyword evidence="6" id="KW-0723">Serine/threonine-protein kinase</keyword>
<dbReference type="SUPFAM" id="SSF56112">
    <property type="entry name" value="Protein kinase-like (PK-like)"/>
    <property type="match status" value="1"/>
</dbReference>
<dbReference type="FunFam" id="3.80.10.10:FF:000400">
    <property type="entry name" value="Nuclear pore complex protein NUP107"/>
    <property type="match status" value="1"/>
</dbReference>
<keyword evidence="5" id="KW-0134">Cell wall</keyword>
<dbReference type="InterPro" id="IPR032675">
    <property type="entry name" value="LRR_dom_sf"/>
</dbReference>
<evidence type="ECO:0000256" key="25">
    <source>
        <dbReference type="SAM" id="SignalP"/>
    </source>
</evidence>
<feature type="transmembrane region" description="Helical" evidence="24">
    <location>
        <begin position="838"/>
        <end position="862"/>
    </location>
</feature>
<dbReference type="Gene3D" id="3.30.200.20">
    <property type="entry name" value="Phosphorylase Kinase, domain 1"/>
    <property type="match status" value="1"/>
</dbReference>
<dbReference type="FunFam" id="3.80.10.10:FF:000719">
    <property type="entry name" value="MDIS1-interacting receptor like kinase 2 isoform A"/>
    <property type="match status" value="1"/>
</dbReference>
<proteinExistence type="inferred from homology"/>
<keyword evidence="10 24" id="KW-0812">Transmembrane</keyword>
<dbReference type="SUPFAM" id="SSF52058">
    <property type="entry name" value="L domain-like"/>
    <property type="match status" value="3"/>
</dbReference>
<dbReference type="PROSITE" id="PS51450">
    <property type="entry name" value="LRR"/>
    <property type="match status" value="1"/>
</dbReference>
<feature type="binding site" evidence="23">
    <location>
        <position position="934"/>
    </location>
    <ligand>
        <name>ATP</name>
        <dbReference type="ChEBI" id="CHEBI:30616"/>
    </ligand>
</feature>
<feature type="signal peptide" evidence="25">
    <location>
        <begin position="1"/>
        <end position="28"/>
    </location>
</feature>
<dbReference type="InterPro" id="IPR050647">
    <property type="entry name" value="Plant_LRR-RLKs"/>
</dbReference>
<keyword evidence="12" id="KW-0677">Repeat</keyword>
<evidence type="ECO:0000256" key="21">
    <source>
        <dbReference type="ARBA" id="ARBA00047899"/>
    </source>
</evidence>
<evidence type="ECO:0000256" key="18">
    <source>
        <dbReference type="ARBA" id="ARBA00023170"/>
    </source>
</evidence>
<dbReference type="GO" id="GO:0016020">
    <property type="term" value="C:membrane"/>
    <property type="evidence" value="ECO:0007669"/>
    <property type="project" value="UniProtKB-SubCell"/>
</dbReference>
<feature type="chain" id="PRO_5042149144" description="non-specific serine/threonine protein kinase" evidence="25">
    <location>
        <begin position="29"/>
        <end position="1204"/>
    </location>
</feature>
<dbReference type="Pfam" id="PF13855">
    <property type="entry name" value="LRR_8"/>
    <property type="match status" value="1"/>
</dbReference>
<evidence type="ECO:0000259" key="26">
    <source>
        <dbReference type="PROSITE" id="PS50011"/>
    </source>
</evidence>
<dbReference type="Gene3D" id="1.10.510.10">
    <property type="entry name" value="Transferase(Phosphotransferase) domain 1"/>
    <property type="match status" value="1"/>
</dbReference>
<keyword evidence="5" id="KW-0964">Secreted</keyword>
<evidence type="ECO:0000256" key="11">
    <source>
        <dbReference type="ARBA" id="ARBA00022729"/>
    </source>
</evidence>
<evidence type="ECO:0000256" key="19">
    <source>
        <dbReference type="ARBA" id="ARBA00023180"/>
    </source>
</evidence>
<dbReference type="PROSITE" id="PS00107">
    <property type="entry name" value="PROTEIN_KINASE_ATP"/>
    <property type="match status" value="1"/>
</dbReference>
<evidence type="ECO:0000256" key="14">
    <source>
        <dbReference type="ARBA" id="ARBA00022777"/>
    </source>
</evidence>
<dbReference type="InterPro" id="IPR055414">
    <property type="entry name" value="LRR_R13L4/SHOC2-like"/>
</dbReference>
<evidence type="ECO:0000256" key="6">
    <source>
        <dbReference type="ARBA" id="ARBA00022527"/>
    </source>
</evidence>
<dbReference type="KEGG" id="qsa:O6P43_006859"/>
<name>A0AAD7Q9K0_QUISA</name>
<dbReference type="InterPro" id="IPR013210">
    <property type="entry name" value="LRR_N_plant-typ"/>
</dbReference>
<keyword evidence="19" id="KW-0325">Glycoprotein</keyword>
<evidence type="ECO:0000256" key="20">
    <source>
        <dbReference type="ARBA" id="ARBA00038043"/>
    </source>
</evidence>
<keyword evidence="8" id="KW-0433">Leucine-rich repeat</keyword>
<feature type="domain" description="Protein kinase" evidence="26">
    <location>
        <begin position="905"/>
        <end position="1187"/>
    </location>
</feature>
<evidence type="ECO:0000256" key="8">
    <source>
        <dbReference type="ARBA" id="ARBA00022614"/>
    </source>
</evidence>
<organism evidence="27 28">
    <name type="scientific">Quillaja saponaria</name>
    <name type="common">Soap bark tree</name>
    <dbReference type="NCBI Taxonomy" id="32244"/>
    <lineage>
        <taxon>Eukaryota</taxon>
        <taxon>Viridiplantae</taxon>
        <taxon>Streptophyta</taxon>
        <taxon>Embryophyta</taxon>
        <taxon>Tracheophyta</taxon>
        <taxon>Spermatophyta</taxon>
        <taxon>Magnoliopsida</taxon>
        <taxon>eudicotyledons</taxon>
        <taxon>Gunneridae</taxon>
        <taxon>Pentapetalae</taxon>
        <taxon>rosids</taxon>
        <taxon>fabids</taxon>
        <taxon>Fabales</taxon>
        <taxon>Quillajaceae</taxon>
        <taxon>Quillaja</taxon>
    </lineage>
</organism>
<evidence type="ECO:0000256" key="23">
    <source>
        <dbReference type="PROSITE-ProRule" id="PRU10141"/>
    </source>
</evidence>
<keyword evidence="15 23" id="KW-0067">ATP-binding</keyword>